<protein>
    <recommendedName>
        <fullName evidence="8">60S ribosomal protein L36</fullName>
    </recommendedName>
</protein>
<dbReference type="GO" id="GO:0005840">
    <property type="term" value="C:ribosome"/>
    <property type="evidence" value="ECO:0007669"/>
    <property type="project" value="UniProtKB-KW"/>
</dbReference>
<gene>
    <name evidence="9" type="primary">RPL36</name>
    <name evidence="9" type="synonym">rpl36</name>
</gene>
<comment type="subcellular location">
    <subcellularLocation>
        <location evidence="1">Cytoplasm</location>
        <location evidence="1">Cytosol</location>
    </subcellularLocation>
</comment>
<evidence type="ECO:0000256" key="3">
    <source>
        <dbReference type="ARBA" id="ARBA00011133"/>
    </source>
</evidence>
<proteinExistence type="inferred from homology"/>
<organism evidence="9 10">
    <name type="scientific">Myripristis murdjan</name>
    <name type="common">pinecone soldierfish</name>
    <dbReference type="NCBI Taxonomy" id="586833"/>
    <lineage>
        <taxon>Eukaryota</taxon>
        <taxon>Metazoa</taxon>
        <taxon>Chordata</taxon>
        <taxon>Craniata</taxon>
        <taxon>Vertebrata</taxon>
        <taxon>Euteleostomi</taxon>
        <taxon>Actinopterygii</taxon>
        <taxon>Neopterygii</taxon>
        <taxon>Teleostei</taxon>
        <taxon>Neoteleostei</taxon>
        <taxon>Acanthomorphata</taxon>
        <taxon>Holocentriformes</taxon>
        <taxon>Holocentridae</taxon>
        <taxon>Myripristis</taxon>
    </lineage>
</organism>
<dbReference type="FunFam" id="1.10.10.1760:FF:000002">
    <property type="entry name" value="60S ribosomal protein L36"/>
    <property type="match status" value="1"/>
</dbReference>
<dbReference type="InterPro" id="IPR038097">
    <property type="entry name" value="Ribosomal_eL36_sf"/>
</dbReference>
<dbReference type="GO" id="GO:0006412">
    <property type="term" value="P:translation"/>
    <property type="evidence" value="ECO:0007669"/>
    <property type="project" value="InterPro"/>
</dbReference>
<dbReference type="GO" id="GO:0003735">
    <property type="term" value="F:structural constituent of ribosome"/>
    <property type="evidence" value="ECO:0007669"/>
    <property type="project" value="InterPro"/>
</dbReference>
<dbReference type="Pfam" id="PF01158">
    <property type="entry name" value="Ribosomal_L36e"/>
    <property type="match status" value="1"/>
</dbReference>
<keyword evidence="10" id="KW-1185">Reference proteome</keyword>
<evidence type="ECO:0000256" key="1">
    <source>
        <dbReference type="ARBA" id="ARBA00004514"/>
    </source>
</evidence>
<evidence type="ECO:0000256" key="7">
    <source>
        <dbReference type="ARBA" id="ARBA00034092"/>
    </source>
</evidence>
<keyword evidence="4" id="KW-0963">Cytoplasm</keyword>
<keyword evidence="6 8" id="KW-0687">Ribonucleoprotein</keyword>
<dbReference type="Ensembl" id="ENSMMDT00005005719.1">
    <property type="protein sequence ID" value="ENSMMDP00005005569.1"/>
    <property type="gene ID" value="ENSMMDG00005003091.1"/>
</dbReference>
<evidence type="ECO:0000256" key="5">
    <source>
        <dbReference type="ARBA" id="ARBA00022980"/>
    </source>
</evidence>
<dbReference type="Gene3D" id="1.10.10.1760">
    <property type="entry name" value="60S ribosomal protein L36"/>
    <property type="match status" value="1"/>
</dbReference>
<dbReference type="InterPro" id="IPR000509">
    <property type="entry name" value="Ribosomal_eL36"/>
</dbReference>
<reference evidence="9" key="1">
    <citation type="submission" date="2019-06" db="EMBL/GenBank/DDBJ databases">
        <authorList>
            <consortium name="Wellcome Sanger Institute Data Sharing"/>
        </authorList>
    </citation>
    <scope>NUCLEOTIDE SEQUENCE [LARGE SCALE GENOMIC DNA]</scope>
</reference>
<dbReference type="GO" id="GO:1990904">
    <property type="term" value="C:ribonucleoprotein complex"/>
    <property type="evidence" value="ECO:0007669"/>
    <property type="project" value="UniProtKB-KW"/>
</dbReference>
<dbReference type="PANTHER" id="PTHR10114">
    <property type="entry name" value="60S RIBOSOMAL PROTEIN L36"/>
    <property type="match status" value="1"/>
</dbReference>
<dbReference type="AlphaFoldDB" id="A0A667WYN7"/>
<comment type="similarity">
    <text evidence="2 8">Belongs to the eukaryotic ribosomal protein eL36 family.</text>
</comment>
<comment type="subunit">
    <text evidence="3">Component of the large ribosomal subunit.</text>
</comment>
<dbReference type="InParanoid" id="A0A667WYN7"/>
<dbReference type="GeneTree" id="ENSGT00390000011943"/>
<dbReference type="GO" id="GO:0005829">
    <property type="term" value="C:cytosol"/>
    <property type="evidence" value="ECO:0007669"/>
    <property type="project" value="UniProtKB-SubCell"/>
</dbReference>
<keyword evidence="5 8" id="KW-0689">Ribosomal protein</keyword>
<reference evidence="9" key="3">
    <citation type="submission" date="2025-09" db="UniProtKB">
        <authorList>
            <consortium name="Ensembl"/>
        </authorList>
    </citation>
    <scope>IDENTIFICATION</scope>
</reference>
<evidence type="ECO:0000313" key="9">
    <source>
        <dbReference type="Ensembl" id="ENSMMDP00005005569.1"/>
    </source>
</evidence>
<evidence type="ECO:0000256" key="8">
    <source>
        <dbReference type="RuleBase" id="RU000665"/>
    </source>
</evidence>
<dbReference type="PROSITE" id="PS01190">
    <property type="entry name" value="RIBOSOMAL_L36E"/>
    <property type="match status" value="1"/>
</dbReference>
<name>A0A667WYN7_9TELE</name>
<evidence type="ECO:0000313" key="10">
    <source>
        <dbReference type="Proteomes" id="UP000472263"/>
    </source>
</evidence>
<evidence type="ECO:0000256" key="2">
    <source>
        <dbReference type="ARBA" id="ARBA00006509"/>
    </source>
</evidence>
<comment type="function">
    <text evidence="7">Component of the large ribosomal subunit. The ribosome is a large ribonucleoprotein complex responsible for the synthesis of proteins in the cell.</text>
</comment>
<reference evidence="9" key="2">
    <citation type="submission" date="2025-08" db="UniProtKB">
        <authorList>
            <consortium name="Ensembl"/>
        </authorList>
    </citation>
    <scope>IDENTIFICATION</scope>
</reference>
<evidence type="ECO:0000256" key="6">
    <source>
        <dbReference type="ARBA" id="ARBA00023274"/>
    </source>
</evidence>
<dbReference type="Proteomes" id="UP000472263">
    <property type="component" value="Chromosome 4"/>
</dbReference>
<evidence type="ECO:0000256" key="4">
    <source>
        <dbReference type="ARBA" id="ARBA00022490"/>
    </source>
</evidence>
<accession>A0A667WYN7</accession>
<dbReference type="FunCoup" id="A0A667WYN7">
    <property type="interactions" value="1096"/>
</dbReference>
<sequence length="209" mass="23249">MFNSSPLTITKTVVYSWEDFTNISFDDIVAVYNLKMRAVSGCHMLLYQNDQNLGSAGVSQGAVPLLAARGAAHTTVQFHGCNLSLPSDSQQTFLPALPPLKTAGMAIRYPMAVGLSKGHPVTKNVTAPKHSRRRGRLTKHSKFIRDTIREVCGFAPYERRAMELLKVSKDKRALKFIKKRIGTHIRAKRKREELSNVLAAMRKAAAKKD</sequence>